<reference evidence="15" key="1">
    <citation type="submission" date="2020-09" db="EMBL/GenBank/DDBJ databases">
        <title>A novel bacterium of genus Paenibacillus, isolated from South China Sea.</title>
        <authorList>
            <person name="Huang H."/>
            <person name="Mo K."/>
            <person name="Hu Y."/>
        </authorList>
    </citation>
    <scope>NUCLEOTIDE SEQUENCE</scope>
    <source>
        <strain evidence="15">IB182363</strain>
    </source>
</reference>
<dbReference type="InterPro" id="IPR000866">
    <property type="entry name" value="AhpC/TSA"/>
</dbReference>
<evidence type="ECO:0000256" key="3">
    <source>
        <dbReference type="ARBA" id="ARBA00013017"/>
    </source>
</evidence>
<comment type="similarity">
    <text evidence="10">Belongs to the peroxiredoxin family. BCP/PrxQ subfamily.</text>
</comment>
<dbReference type="PROSITE" id="PS51352">
    <property type="entry name" value="THIOREDOXIN_2"/>
    <property type="match status" value="1"/>
</dbReference>
<comment type="catalytic activity">
    <reaction evidence="12">
        <text>a hydroperoxide + [thioredoxin]-dithiol = an alcohol + [thioredoxin]-disulfide + H2O</text>
        <dbReference type="Rhea" id="RHEA:62620"/>
        <dbReference type="Rhea" id="RHEA-COMP:10698"/>
        <dbReference type="Rhea" id="RHEA-COMP:10700"/>
        <dbReference type="ChEBI" id="CHEBI:15377"/>
        <dbReference type="ChEBI" id="CHEBI:29950"/>
        <dbReference type="ChEBI" id="CHEBI:30879"/>
        <dbReference type="ChEBI" id="CHEBI:35924"/>
        <dbReference type="ChEBI" id="CHEBI:50058"/>
        <dbReference type="EC" id="1.11.1.24"/>
    </reaction>
</comment>
<evidence type="ECO:0000256" key="9">
    <source>
        <dbReference type="ARBA" id="ARBA00032824"/>
    </source>
</evidence>
<evidence type="ECO:0000256" key="4">
    <source>
        <dbReference type="ARBA" id="ARBA00022559"/>
    </source>
</evidence>
<dbReference type="InterPro" id="IPR050924">
    <property type="entry name" value="Peroxiredoxin_BCP/PrxQ"/>
</dbReference>
<evidence type="ECO:0000256" key="12">
    <source>
        <dbReference type="ARBA" id="ARBA00049091"/>
    </source>
</evidence>
<feature type="domain" description="Thioredoxin" evidence="14">
    <location>
        <begin position="2"/>
        <end position="145"/>
    </location>
</feature>
<dbReference type="PIRSF" id="PIRSF000239">
    <property type="entry name" value="AHPC"/>
    <property type="match status" value="1"/>
</dbReference>
<dbReference type="GO" id="GO:0005737">
    <property type="term" value="C:cytoplasm"/>
    <property type="evidence" value="ECO:0007669"/>
    <property type="project" value="TreeGrafter"/>
</dbReference>
<dbReference type="Pfam" id="PF00578">
    <property type="entry name" value="AhpC-TSA"/>
    <property type="match status" value="1"/>
</dbReference>
<dbReference type="GO" id="GO:0045454">
    <property type="term" value="P:cell redox homeostasis"/>
    <property type="evidence" value="ECO:0007669"/>
    <property type="project" value="TreeGrafter"/>
</dbReference>
<comment type="function">
    <text evidence="1">Thiol-specific peroxidase that catalyzes the reduction of hydrogen peroxide and organic hydroperoxides to water and alcohols, respectively. Plays a role in cell protection against oxidative stress by detoxifying peroxides and as sensor of hydrogen peroxide-mediated signaling events.</text>
</comment>
<dbReference type="InterPro" id="IPR036249">
    <property type="entry name" value="Thioredoxin-like_sf"/>
</dbReference>
<evidence type="ECO:0000259" key="14">
    <source>
        <dbReference type="PROSITE" id="PS51352"/>
    </source>
</evidence>
<sequence length="145" mass="15491">MLQIGEPAPLFEAESTQGTIKLGELIGKRPVVLIFYPMDETPGCTAQLCAVRDSKKQYESIGAVVIGVNPAGMDAHRKFAANHGLDFPIAVDEGGSIRKMYGVGKMLGLFLQQRVVYGIDKQGKIAFARKGSPSAEEIVAALGRA</sequence>
<keyword evidence="7" id="KW-1015">Disulfide bond</keyword>
<evidence type="ECO:0000256" key="7">
    <source>
        <dbReference type="ARBA" id="ARBA00023157"/>
    </source>
</evidence>
<evidence type="ECO:0000256" key="2">
    <source>
        <dbReference type="ARBA" id="ARBA00011245"/>
    </source>
</evidence>
<name>A0A927CCE1_9BACL</name>
<accession>A0A927CCE1</accession>
<dbReference type="PANTHER" id="PTHR42801:SF4">
    <property type="entry name" value="AHPC_TSA FAMILY PROTEIN"/>
    <property type="match status" value="1"/>
</dbReference>
<dbReference type="EMBL" id="JACXJA010000042">
    <property type="protein sequence ID" value="MBD2865483.1"/>
    <property type="molecule type" value="Genomic_DNA"/>
</dbReference>
<organism evidence="15 16">
    <name type="scientific">Paenibacillus oceani</name>
    <dbReference type="NCBI Taxonomy" id="2772510"/>
    <lineage>
        <taxon>Bacteria</taxon>
        <taxon>Bacillati</taxon>
        <taxon>Bacillota</taxon>
        <taxon>Bacilli</taxon>
        <taxon>Bacillales</taxon>
        <taxon>Paenibacillaceae</taxon>
        <taxon>Paenibacillus</taxon>
    </lineage>
</organism>
<dbReference type="PANTHER" id="PTHR42801">
    <property type="entry name" value="THIOREDOXIN-DEPENDENT PEROXIDE REDUCTASE"/>
    <property type="match status" value="1"/>
</dbReference>
<dbReference type="AlphaFoldDB" id="A0A927CCE1"/>
<keyword evidence="6" id="KW-0560">Oxidoreductase</keyword>
<proteinExistence type="inferred from homology"/>
<dbReference type="GO" id="GO:0008379">
    <property type="term" value="F:thioredoxin peroxidase activity"/>
    <property type="evidence" value="ECO:0007669"/>
    <property type="project" value="TreeGrafter"/>
</dbReference>
<comment type="caution">
    <text evidence="15">The sequence shown here is derived from an EMBL/GenBank/DDBJ whole genome shotgun (WGS) entry which is preliminary data.</text>
</comment>
<protein>
    <recommendedName>
        <fullName evidence="3">thioredoxin-dependent peroxiredoxin</fullName>
        <ecNumber evidence="3">1.11.1.24</ecNumber>
    </recommendedName>
    <alternativeName>
        <fullName evidence="11">Bacterioferritin comigratory protein</fullName>
    </alternativeName>
    <alternativeName>
        <fullName evidence="9">Thioredoxin peroxidase</fullName>
    </alternativeName>
</protein>
<dbReference type="Gene3D" id="3.40.30.10">
    <property type="entry name" value="Glutaredoxin"/>
    <property type="match status" value="1"/>
</dbReference>
<dbReference type="InterPro" id="IPR013766">
    <property type="entry name" value="Thioredoxin_domain"/>
</dbReference>
<dbReference type="CDD" id="cd03017">
    <property type="entry name" value="PRX_BCP"/>
    <property type="match status" value="1"/>
</dbReference>
<dbReference type="EC" id="1.11.1.24" evidence="3"/>
<evidence type="ECO:0000256" key="11">
    <source>
        <dbReference type="ARBA" id="ARBA00041373"/>
    </source>
</evidence>
<evidence type="ECO:0000256" key="6">
    <source>
        <dbReference type="ARBA" id="ARBA00023002"/>
    </source>
</evidence>
<dbReference type="GO" id="GO:0034599">
    <property type="term" value="P:cellular response to oxidative stress"/>
    <property type="evidence" value="ECO:0007669"/>
    <property type="project" value="TreeGrafter"/>
</dbReference>
<evidence type="ECO:0000256" key="1">
    <source>
        <dbReference type="ARBA" id="ARBA00003330"/>
    </source>
</evidence>
<evidence type="ECO:0000256" key="8">
    <source>
        <dbReference type="ARBA" id="ARBA00023284"/>
    </source>
</evidence>
<dbReference type="Proteomes" id="UP000639396">
    <property type="component" value="Unassembled WGS sequence"/>
</dbReference>
<keyword evidence="16" id="KW-1185">Reference proteome</keyword>
<dbReference type="SUPFAM" id="SSF52833">
    <property type="entry name" value="Thioredoxin-like"/>
    <property type="match status" value="1"/>
</dbReference>
<comment type="subunit">
    <text evidence="2">Monomer.</text>
</comment>
<evidence type="ECO:0000256" key="10">
    <source>
        <dbReference type="ARBA" id="ARBA00038489"/>
    </source>
</evidence>
<evidence type="ECO:0000256" key="13">
    <source>
        <dbReference type="PIRSR" id="PIRSR000239-1"/>
    </source>
</evidence>
<feature type="active site" description="Cysteine sulfenic acid (-SOH) intermediate; for peroxidase activity" evidence="13">
    <location>
        <position position="44"/>
    </location>
</feature>
<evidence type="ECO:0000313" key="16">
    <source>
        <dbReference type="Proteomes" id="UP000639396"/>
    </source>
</evidence>
<dbReference type="RefSeq" id="WP_190931102.1">
    <property type="nucleotide sequence ID" value="NZ_JACXJA010000042.1"/>
</dbReference>
<keyword evidence="5" id="KW-0049">Antioxidant</keyword>
<dbReference type="InterPro" id="IPR024706">
    <property type="entry name" value="Peroxiredoxin_AhpC-typ"/>
</dbReference>
<gene>
    <name evidence="15" type="ORF">IDH45_26220</name>
</gene>
<evidence type="ECO:0000313" key="15">
    <source>
        <dbReference type="EMBL" id="MBD2865483.1"/>
    </source>
</evidence>
<evidence type="ECO:0000256" key="5">
    <source>
        <dbReference type="ARBA" id="ARBA00022862"/>
    </source>
</evidence>
<keyword evidence="4" id="KW-0575">Peroxidase</keyword>
<keyword evidence="8" id="KW-0676">Redox-active center</keyword>